<evidence type="ECO:0000256" key="1">
    <source>
        <dbReference type="ARBA" id="ARBA00004141"/>
    </source>
</evidence>
<sequence>METRFTKVLSGLTKFSLYTLVFLIPLFVLPFTQETRELNKYFLLYFFTFLALLCWLGSSVLKKTFEIRRTPLDIPLFIFWVIFLVASILSQDKYQSFFGDFGFLGISFIGLTAFILFYFLTVQTLNKLPQIFGVVYLFLLSNTIAAAYFILYNLRLFSWPNFLPQFNPVNGSNTLWGAYLVVTFILSLGLLTIKKKTIIADICLIIPMVISLAALTTLGFRVVWIIAAAAVFLLLVFFLTYADKIRTVWTSVAFAILVIALIFIFLNVPRFLTAELPAEISLSSGTSFQISFDTVTASAKNFLFGTGPGTFMFDFSKYRPVDFNNNLLWNVRFPQSHDSLFDLAATTGILGALSFILLILTALGLMLSTWLKHLLTLKKRRVAETREEEVVGAFEKSPLIFWSIAASWLTLLITFPLMNFGMAHWFAFWLFLGLIVNASALLVKVEFPTQHISLKATPEFALATSFGFILIFTAIIVTGIYLGRYFAAEIVFAKTVNQSIDQRISALNKIVSWNPHRITLHLALAEAFLNKATETADKTKDATQVGNLVASAVQSAKNATNLSPNNIASWENLATMYANAQAITPEASGWTITALEQALILEPTNPSLYVAMGDAFVMKKDNAAAKKNFETSVSLKPNFLIGYMRLALLREIEKDLDGSIAALENGLSYGIQDPIYVFQLGRYYFNRGKENDNAQAELAFKKAIALQPNYVDAIYALAMLYENNNIKKEALTLYQRALQLVPGNQEIKNRINRLKNSEAPPPAPSNP</sequence>
<evidence type="ECO:0000313" key="9">
    <source>
        <dbReference type="Proteomes" id="UP000178347"/>
    </source>
</evidence>
<feature type="transmembrane region" description="Helical" evidence="6">
    <location>
        <begin position="41"/>
        <end position="60"/>
    </location>
</feature>
<feature type="transmembrane region" description="Helical" evidence="6">
    <location>
        <begin position="222"/>
        <end position="241"/>
    </location>
</feature>
<reference evidence="8 9" key="1">
    <citation type="journal article" date="2016" name="Nat. Commun.">
        <title>Thousands of microbial genomes shed light on interconnected biogeochemical processes in an aquifer system.</title>
        <authorList>
            <person name="Anantharaman K."/>
            <person name="Brown C.T."/>
            <person name="Hug L.A."/>
            <person name="Sharon I."/>
            <person name="Castelle C.J."/>
            <person name="Probst A.J."/>
            <person name="Thomas B.C."/>
            <person name="Singh A."/>
            <person name="Wilkins M.J."/>
            <person name="Karaoz U."/>
            <person name="Brodie E.L."/>
            <person name="Williams K.H."/>
            <person name="Hubbard S.S."/>
            <person name="Banfield J.F."/>
        </authorList>
    </citation>
    <scope>NUCLEOTIDE SEQUENCE [LARGE SCALE GENOMIC DNA]</scope>
</reference>
<evidence type="ECO:0000256" key="6">
    <source>
        <dbReference type="SAM" id="Phobius"/>
    </source>
</evidence>
<feature type="transmembrane region" description="Helical" evidence="6">
    <location>
        <begin position="248"/>
        <end position="268"/>
    </location>
</feature>
<dbReference type="EMBL" id="MFQN01000018">
    <property type="protein sequence ID" value="OGH74343.1"/>
    <property type="molecule type" value="Genomic_DNA"/>
</dbReference>
<feature type="repeat" description="TPR" evidence="5">
    <location>
        <begin position="606"/>
        <end position="639"/>
    </location>
</feature>
<dbReference type="InterPro" id="IPR007016">
    <property type="entry name" value="O-antigen_ligase-rel_domated"/>
</dbReference>
<feature type="transmembrane region" description="Helical" evidence="6">
    <location>
        <begin position="349"/>
        <end position="371"/>
    </location>
</feature>
<keyword evidence="3 6" id="KW-1133">Transmembrane helix</keyword>
<dbReference type="InterPro" id="IPR011990">
    <property type="entry name" value="TPR-like_helical_dom_sf"/>
</dbReference>
<dbReference type="PANTHER" id="PTHR37422:SF23">
    <property type="entry name" value="TEICHURONIC ACID BIOSYNTHESIS PROTEIN TUAE"/>
    <property type="match status" value="1"/>
</dbReference>
<dbReference type="SUPFAM" id="SSF48452">
    <property type="entry name" value="TPR-like"/>
    <property type="match status" value="1"/>
</dbReference>
<feature type="transmembrane region" description="Helical" evidence="6">
    <location>
        <begin position="132"/>
        <end position="154"/>
    </location>
</feature>
<dbReference type="InterPro" id="IPR051533">
    <property type="entry name" value="WaaL-like"/>
</dbReference>
<feature type="transmembrane region" description="Helical" evidence="6">
    <location>
        <begin position="101"/>
        <end position="120"/>
    </location>
</feature>
<dbReference type="Gene3D" id="1.25.40.10">
    <property type="entry name" value="Tetratricopeptide repeat domain"/>
    <property type="match status" value="3"/>
</dbReference>
<evidence type="ECO:0000313" key="8">
    <source>
        <dbReference type="EMBL" id="OGH74343.1"/>
    </source>
</evidence>
<gene>
    <name evidence="8" type="ORF">A3G00_04620</name>
</gene>
<feature type="transmembrane region" description="Helical" evidence="6">
    <location>
        <begin position="198"/>
        <end position="216"/>
    </location>
</feature>
<dbReference type="Proteomes" id="UP000178347">
    <property type="component" value="Unassembled WGS sequence"/>
</dbReference>
<keyword evidence="5" id="KW-0802">TPR repeat</keyword>
<organism evidence="8 9">
    <name type="scientific">Candidatus Magasanikbacteria bacterium RIFCSPLOWO2_12_FULL_43_12</name>
    <dbReference type="NCBI Taxonomy" id="1798692"/>
    <lineage>
        <taxon>Bacteria</taxon>
        <taxon>Candidatus Magasanikiibacteriota</taxon>
    </lineage>
</organism>
<dbReference type="Pfam" id="PF04932">
    <property type="entry name" value="Wzy_C"/>
    <property type="match status" value="1"/>
</dbReference>
<dbReference type="InterPro" id="IPR019734">
    <property type="entry name" value="TPR_rpt"/>
</dbReference>
<evidence type="ECO:0000256" key="3">
    <source>
        <dbReference type="ARBA" id="ARBA00022989"/>
    </source>
</evidence>
<evidence type="ECO:0000256" key="2">
    <source>
        <dbReference type="ARBA" id="ARBA00022692"/>
    </source>
</evidence>
<evidence type="ECO:0000256" key="4">
    <source>
        <dbReference type="ARBA" id="ARBA00023136"/>
    </source>
</evidence>
<feature type="transmembrane region" description="Helical" evidence="6">
    <location>
        <begin position="174"/>
        <end position="191"/>
    </location>
</feature>
<comment type="caution">
    <text evidence="8">The sequence shown here is derived from an EMBL/GenBank/DDBJ whole genome shotgun (WGS) entry which is preliminary data.</text>
</comment>
<proteinExistence type="predicted"/>
<dbReference type="AlphaFoldDB" id="A0A1F6MSC9"/>
<dbReference type="PROSITE" id="PS50005">
    <property type="entry name" value="TPR"/>
    <property type="match status" value="2"/>
</dbReference>
<comment type="subcellular location">
    <subcellularLocation>
        <location evidence="1">Membrane</location>
        <topology evidence="1">Multi-pass membrane protein</topology>
    </subcellularLocation>
</comment>
<dbReference type="GO" id="GO:0016020">
    <property type="term" value="C:membrane"/>
    <property type="evidence" value="ECO:0007669"/>
    <property type="project" value="UniProtKB-SubCell"/>
</dbReference>
<keyword evidence="2 6" id="KW-0812">Transmembrane</keyword>
<evidence type="ECO:0000259" key="7">
    <source>
        <dbReference type="Pfam" id="PF04932"/>
    </source>
</evidence>
<protein>
    <recommendedName>
        <fullName evidence="7">O-antigen ligase-related domain-containing protein</fullName>
    </recommendedName>
</protein>
<dbReference type="PANTHER" id="PTHR37422">
    <property type="entry name" value="TEICHURONIC ACID BIOSYNTHESIS PROTEIN TUAE"/>
    <property type="match status" value="1"/>
</dbReference>
<feature type="transmembrane region" description="Helical" evidence="6">
    <location>
        <begin position="399"/>
        <end position="420"/>
    </location>
</feature>
<feature type="transmembrane region" description="Helical" evidence="6">
    <location>
        <begin position="72"/>
        <end position="89"/>
    </location>
</feature>
<dbReference type="SMART" id="SM00028">
    <property type="entry name" value="TPR"/>
    <property type="match status" value="4"/>
</dbReference>
<feature type="transmembrane region" description="Helical" evidence="6">
    <location>
        <begin position="12"/>
        <end position="29"/>
    </location>
</feature>
<accession>A0A1F6MSC9</accession>
<dbReference type="STRING" id="1798692.A3G00_04620"/>
<feature type="transmembrane region" description="Helical" evidence="6">
    <location>
        <begin position="426"/>
        <end position="447"/>
    </location>
</feature>
<name>A0A1F6MSC9_9BACT</name>
<evidence type="ECO:0000256" key="5">
    <source>
        <dbReference type="PROSITE-ProRule" id="PRU00339"/>
    </source>
</evidence>
<feature type="domain" description="O-antigen ligase-related" evidence="7">
    <location>
        <begin position="208"/>
        <end position="356"/>
    </location>
</feature>
<feature type="transmembrane region" description="Helical" evidence="6">
    <location>
        <begin position="459"/>
        <end position="482"/>
    </location>
</feature>
<keyword evidence="4 6" id="KW-0472">Membrane</keyword>
<feature type="repeat" description="TPR" evidence="5">
    <location>
        <begin position="711"/>
        <end position="744"/>
    </location>
</feature>
<dbReference type="Pfam" id="PF13431">
    <property type="entry name" value="TPR_17"/>
    <property type="match status" value="1"/>
</dbReference>